<accession>A0AB34KIS1</accession>
<sequence length="955" mass="108343">MAPLKAVKKDHADKRVQLILEFATATAQTLQDRRTIPTNTVAELERFVKQPFPSSTAVALARKSSDFDVQGSALWNAATKLLRDIVQDEEPTTKVDLARLGALLRAFAFFMLDAAHNTSSRRINDYDQRIRIFKVAIKASRCCLENDDSDTAFKILEVCSIYLSSWEDATLVIRMTGDRSNDESSTMQRLESEYYLVRTVHASKSGRLDLADHFFAKVNVELGEAQHDLSEKIAETCYEIGSSLRRQKDETKALPWLDRAYQLLGSRNIESHPLDNEDLLMAVAASYVESLMTTSCKEDVQRAWEILETLSNGHGLGDRTAVLGMRLKVAMRADPVDHDAINAVIVRTIRCTVLTPETFRILMQMVHKVRKISSHSALDAMELLINSRLLPDLDVVMDGDQLKDWLERAIVTHTDVCLSAINDEKYSALEKMARQYDRIVYHTSELLSPRATHATQALMWRTLKSAHGQTAEYLLTVLQHQLFANAGAINKARIARKVMLVALERGKVDKARAIFYQLEVSSQNEGSTRYIGYKLALRSNDVRLASECLSALVKHDEKDRRYLYACVLEAQQSGNRAMAIAAFHALLEQPSTNVQLPALLRCTARLLMEELESSAEHLSEAAHELVRVFETAAENSKTFRRGPESQWLAEIQWWSKNAFNIALRLCAEVDPEHLARLLKACRKLLDLYPEGKDPVRRQDLVNRKQICHFLAASALIVLGRSTADRQSQLQYYLDVQREVKAFQNIWEPIQVQADGGQTSHARALEMLKFNVESVFRLEQWGNLDETLTACLDFQGTARWDALADLVIVIHNETRNLSIDSSATAKIPAILQKIINETWQKDKDIIKLARWLRFTFSIEMDDNDGDESIKLVEQAANLAKRGAEMRNDPYPEDELQWLATTAFNKAVDLLVSENRAAAERWIEAALELARYAVDNGTLHAHLTRNREEAERRMRRR</sequence>
<comment type="caution">
    <text evidence="2">The sequence shown here is derived from an EMBL/GenBank/DDBJ whole genome shotgun (WGS) entry which is preliminary data.</text>
</comment>
<dbReference type="AlphaFoldDB" id="A0AB34KIS1"/>
<dbReference type="RefSeq" id="XP_069228115.1">
    <property type="nucleotide sequence ID" value="XM_069374851.1"/>
</dbReference>
<dbReference type="Pfam" id="PF08631">
    <property type="entry name" value="SPO22"/>
    <property type="match status" value="1"/>
</dbReference>
<dbReference type="GO" id="GO:0090173">
    <property type="term" value="P:regulation of synaptonemal complex assembly"/>
    <property type="evidence" value="ECO:0007669"/>
    <property type="project" value="InterPro"/>
</dbReference>
<evidence type="ECO:0000313" key="3">
    <source>
        <dbReference type="Proteomes" id="UP000803884"/>
    </source>
</evidence>
<proteinExistence type="predicted"/>
<reference evidence="2 3" key="1">
    <citation type="journal article" date="2020" name="Microbiol. Resour. Announc.">
        <title>Draft Genome Sequence of a Cladosporium Species Isolated from the Mesophotic Ascidian Didemnum maculosum.</title>
        <authorList>
            <person name="Gioti A."/>
            <person name="Siaperas R."/>
            <person name="Nikolaivits E."/>
            <person name="Le Goff G."/>
            <person name="Ouazzani J."/>
            <person name="Kotoulas G."/>
            <person name="Topakas E."/>
        </authorList>
    </citation>
    <scope>NUCLEOTIDE SEQUENCE [LARGE SCALE GENOMIC DNA]</scope>
    <source>
        <strain evidence="2 3">TM138-S3</strain>
    </source>
</reference>
<dbReference type="GeneID" id="96007689"/>
<dbReference type="Proteomes" id="UP000803884">
    <property type="component" value="Unassembled WGS sequence"/>
</dbReference>
<organism evidence="2 3">
    <name type="scientific">Cladosporium halotolerans</name>
    <dbReference type="NCBI Taxonomy" id="1052096"/>
    <lineage>
        <taxon>Eukaryota</taxon>
        <taxon>Fungi</taxon>
        <taxon>Dikarya</taxon>
        <taxon>Ascomycota</taxon>
        <taxon>Pezizomycotina</taxon>
        <taxon>Dothideomycetes</taxon>
        <taxon>Dothideomycetidae</taxon>
        <taxon>Cladosporiales</taxon>
        <taxon>Cladosporiaceae</taxon>
        <taxon>Cladosporium</taxon>
    </lineage>
</organism>
<evidence type="ECO:0000313" key="2">
    <source>
        <dbReference type="EMBL" id="KAL1585009.1"/>
    </source>
</evidence>
<dbReference type="EMBL" id="JAAQHG020000022">
    <property type="protein sequence ID" value="KAL1585009.1"/>
    <property type="molecule type" value="Genomic_DNA"/>
</dbReference>
<dbReference type="GO" id="GO:0051321">
    <property type="term" value="P:meiotic cell cycle"/>
    <property type="evidence" value="ECO:0007669"/>
    <property type="project" value="UniProtKB-KW"/>
</dbReference>
<keyword evidence="3" id="KW-1185">Reference proteome</keyword>
<keyword evidence="1" id="KW-0469">Meiosis</keyword>
<dbReference type="InterPro" id="IPR013940">
    <property type="entry name" value="Spo22/ZIP4/TEX11"/>
</dbReference>
<protein>
    <recommendedName>
        <fullName evidence="4">Protein ZIP4 homolog</fullName>
    </recommendedName>
</protein>
<dbReference type="InterPro" id="IPR039057">
    <property type="entry name" value="Spo22/ZIP4"/>
</dbReference>
<dbReference type="PANTHER" id="PTHR40375">
    <property type="entry name" value="SPORULATION-SPECIFIC PROTEIN 22"/>
    <property type="match status" value="1"/>
</dbReference>
<dbReference type="PANTHER" id="PTHR40375:SF2">
    <property type="entry name" value="SPORULATION-SPECIFIC PROTEIN 22"/>
    <property type="match status" value="1"/>
</dbReference>
<evidence type="ECO:0008006" key="4">
    <source>
        <dbReference type="Google" id="ProtNLM"/>
    </source>
</evidence>
<evidence type="ECO:0000256" key="1">
    <source>
        <dbReference type="ARBA" id="ARBA00023254"/>
    </source>
</evidence>
<name>A0AB34KIS1_9PEZI</name>
<gene>
    <name evidence="2" type="ORF">WHR41_06246</name>
</gene>